<keyword evidence="2" id="KW-1185">Reference proteome</keyword>
<dbReference type="OrthoDB" id="2508855at2759"/>
<reference evidence="1" key="1">
    <citation type="submission" date="2021-03" db="EMBL/GenBank/DDBJ databases">
        <title>Draft genome sequence of rust myrtle Austropuccinia psidii MF-1, a brazilian biotype.</title>
        <authorList>
            <person name="Quecine M.C."/>
            <person name="Pachon D.M.R."/>
            <person name="Bonatelli M.L."/>
            <person name="Correr F.H."/>
            <person name="Franceschini L.M."/>
            <person name="Leite T.F."/>
            <person name="Margarido G.R.A."/>
            <person name="Almeida C.A."/>
            <person name="Ferrarezi J.A."/>
            <person name="Labate C.A."/>
        </authorList>
    </citation>
    <scope>NUCLEOTIDE SEQUENCE</scope>
    <source>
        <strain evidence="1">MF-1</strain>
    </source>
</reference>
<accession>A0A9Q3BUF5</accession>
<comment type="caution">
    <text evidence="1">The sequence shown here is derived from an EMBL/GenBank/DDBJ whole genome shotgun (WGS) entry which is preliminary data.</text>
</comment>
<proteinExistence type="predicted"/>
<dbReference type="EMBL" id="AVOT02002835">
    <property type="protein sequence ID" value="MBW0471697.1"/>
    <property type="molecule type" value="Genomic_DNA"/>
</dbReference>
<organism evidence="1 2">
    <name type="scientific">Austropuccinia psidii MF-1</name>
    <dbReference type="NCBI Taxonomy" id="1389203"/>
    <lineage>
        <taxon>Eukaryota</taxon>
        <taxon>Fungi</taxon>
        <taxon>Dikarya</taxon>
        <taxon>Basidiomycota</taxon>
        <taxon>Pucciniomycotina</taxon>
        <taxon>Pucciniomycetes</taxon>
        <taxon>Pucciniales</taxon>
        <taxon>Sphaerophragmiaceae</taxon>
        <taxon>Austropuccinia</taxon>
    </lineage>
</organism>
<gene>
    <name evidence="1" type="ORF">O181_011412</name>
</gene>
<evidence type="ECO:0000313" key="1">
    <source>
        <dbReference type="EMBL" id="MBW0471697.1"/>
    </source>
</evidence>
<name>A0A9Q3BUF5_9BASI</name>
<evidence type="ECO:0000313" key="2">
    <source>
        <dbReference type="Proteomes" id="UP000765509"/>
    </source>
</evidence>
<sequence>MPQKEAADDHDFGTKGSQSELLQVLDAVNALTSKVQSLQLKLDFHKQVCQPPHNDINPSLLQFFKDPLSLHFSINPRKLIITFDGRNLLAWRKALSTTISFVYKLKDQPILVFLKNTNPKSEASFFLLIHQTVKDSIQ</sequence>
<dbReference type="Proteomes" id="UP000765509">
    <property type="component" value="Unassembled WGS sequence"/>
</dbReference>
<protein>
    <submittedName>
        <fullName evidence="1">Uncharacterized protein</fullName>
    </submittedName>
</protein>
<dbReference type="AlphaFoldDB" id="A0A9Q3BUF5"/>